<name>A0AA37TMF9_9GAMM</name>
<feature type="transmembrane region" description="Helical" evidence="1">
    <location>
        <begin position="9"/>
        <end position="32"/>
    </location>
</feature>
<keyword evidence="1" id="KW-1133">Transmembrane helix</keyword>
<keyword evidence="3" id="KW-1185">Reference proteome</keyword>
<evidence type="ECO:0000313" key="2">
    <source>
        <dbReference type="EMBL" id="GLS82978.1"/>
    </source>
</evidence>
<accession>A0AA37TMF9</accession>
<gene>
    <name evidence="2" type="ORF">GCM10007894_09550</name>
</gene>
<keyword evidence="1" id="KW-0472">Membrane</keyword>
<protein>
    <submittedName>
        <fullName evidence="2">Uncharacterized protein</fullName>
    </submittedName>
</protein>
<dbReference type="Proteomes" id="UP001157439">
    <property type="component" value="Unassembled WGS sequence"/>
</dbReference>
<evidence type="ECO:0000256" key="1">
    <source>
        <dbReference type="SAM" id="Phobius"/>
    </source>
</evidence>
<dbReference type="AlphaFoldDB" id="A0AA37TMF9"/>
<organism evidence="2 3">
    <name type="scientific">Paraferrimonas haliotis</name>
    <dbReference type="NCBI Taxonomy" id="2013866"/>
    <lineage>
        <taxon>Bacteria</taxon>
        <taxon>Pseudomonadati</taxon>
        <taxon>Pseudomonadota</taxon>
        <taxon>Gammaproteobacteria</taxon>
        <taxon>Alteromonadales</taxon>
        <taxon>Ferrimonadaceae</taxon>
        <taxon>Paraferrimonas</taxon>
    </lineage>
</organism>
<sequence>MALDMMPNAILIILSKYSQAILISAFIGSLKFTGLVDFVFSIHTVKFINWVCAILFGVIKKAPKGALA</sequence>
<dbReference type="EMBL" id="BSPO01000002">
    <property type="protein sequence ID" value="GLS82978.1"/>
    <property type="molecule type" value="Genomic_DNA"/>
</dbReference>
<feature type="transmembrane region" description="Helical" evidence="1">
    <location>
        <begin position="38"/>
        <end position="59"/>
    </location>
</feature>
<comment type="caution">
    <text evidence="2">The sequence shown here is derived from an EMBL/GenBank/DDBJ whole genome shotgun (WGS) entry which is preliminary data.</text>
</comment>
<keyword evidence="1" id="KW-0812">Transmembrane</keyword>
<proteinExistence type="predicted"/>
<reference evidence="2 3" key="1">
    <citation type="journal article" date="2014" name="Int. J. Syst. Evol. Microbiol.">
        <title>Complete genome sequence of Corynebacterium casei LMG S-19264T (=DSM 44701T), isolated from a smear-ripened cheese.</title>
        <authorList>
            <consortium name="US DOE Joint Genome Institute (JGI-PGF)"/>
            <person name="Walter F."/>
            <person name="Albersmeier A."/>
            <person name="Kalinowski J."/>
            <person name="Ruckert C."/>
        </authorList>
    </citation>
    <scope>NUCLEOTIDE SEQUENCE [LARGE SCALE GENOMIC DNA]</scope>
    <source>
        <strain evidence="2 3">NBRC 112785</strain>
    </source>
</reference>
<evidence type="ECO:0000313" key="3">
    <source>
        <dbReference type="Proteomes" id="UP001157439"/>
    </source>
</evidence>